<evidence type="ECO:0000256" key="1">
    <source>
        <dbReference type="SAM" id="Phobius"/>
    </source>
</evidence>
<reference evidence="2 4" key="1">
    <citation type="submission" date="2019-02" db="EMBL/GenBank/DDBJ databases">
        <title>Pedobacter sp. RP-3-8 sp. nov., isolated from Arctic soil.</title>
        <authorList>
            <person name="Dahal R.H."/>
        </authorList>
    </citation>
    <scope>NUCLEOTIDE SEQUENCE [LARGE SCALE GENOMIC DNA]</scope>
    <source>
        <strain evidence="2 4">RP-3-8</strain>
    </source>
</reference>
<protein>
    <submittedName>
        <fullName evidence="3">Gluconate 2-dehydrogenase subunit 3 family protein</fullName>
    </submittedName>
</protein>
<sequence>MNRRDALKNTAVLLGTAISATTFGILFESFTLPENEKNFVSFSADQEKVLGELADIIIPPTKDSGGAKAAGLGSFIPMMITDCFPPKVQQAFAEGLKDMEAKSLKDFNKDFLSLTVKEREQLVANLRTETIEKQRADRTAKRSGVTYFFVLVRDLTILGYYASEIGCTQSREYIAIPGRYDGAADLKPGQKSWAT</sequence>
<name>A0A4U1GCY7_9SPHI</name>
<dbReference type="InterPro" id="IPR027056">
    <property type="entry name" value="Gluconate_2DH_su3"/>
</dbReference>
<evidence type="ECO:0000313" key="3">
    <source>
        <dbReference type="EMBL" id="TKC59042.1"/>
    </source>
</evidence>
<feature type="transmembrane region" description="Helical" evidence="1">
    <location>
        <begin position="12"/>
        <end position="32"/>
    </location>
</feature>
<keyword evidence="1" id="KW-0812">Transmembrane</keyword>
<dbReference type="AlphaFoldDB" id="A0A4U1GCY7"/>
<keyword evidence="1" id="KW-1133">Transmembrane helix</keyword>
<keyword evidence="1" id="KW-0472">Membrane</keyword>
<accession>A0A4U1GCY7</accession>
<reference evidence="3 5" key="2">
    <citation type="submission" date="2019-04" db="EMBL/GenBank/DDBJ databases">
        <title>Pedobacter sp. RP-1-16 sp. nov., isolated from Arctic soil.</title>
        <authorList>
            <person name="Dahal R.H."/>
            <person name="Kim D.-U."/>
        </authorList>
    </citation>
    <scope>NUCLEOTIDE SEQUENCE [LARGE SCALE GENOMIC DNA]</scope>
    <source>
        <strain evidence="3 5">RP-1-16</strain>
    </source>
</reference>
<evidence type="ECO:0000313" key="5">
    <source>
        <dbReference type="Proteomes" id="UP000309594"/>
    </source>
</evidence>
<dbReference type="RefSeq" id="WP_131608471.1">
    <property type="nucleotide sequence ID" value="NZ_SJSM01000004.1"/>
</dbReference>
<keyword evidence="4" id="KW-1185">Reference proteome</keyword>
<organism evidence="3 5">
    <name type="scientific">Pedobacter hiemivivus</name>
    <dbReference type="NCBI Taxonomy" id="2530454"/>
    <lineage>
        <taxon>Bacteria</taxon>
        <taxon>Pseudomonadati</taxon>
        <taxon>Bacteroidota</taxon>
        <taxon>Sphingobacteriia</taxon>
        <taxon>Sphingobacteriales</taxon>
        <taxon>Sphingobacteriaceae</taxon>
        <taxon>Pedobacter</taxon>
    </lineage>
</organism>
<dbReference type="EMBL" id="SWDX01000006">
    <property type="protein sequence ID" value="TKC59042.1"/>
    <property type="molecule type" value="Genomic_DNA"/>
</dbReference>
<dbReference type="OrthoDB" id="6385145at2"/>
<comment type="caution">
    <text evidence="3">The sequence shown here is derived from an EMBL/GenBank/DDBJ whole genome shotgun (WGS) entry which is preliminary data.</text>
</comment>
<gene>
    <name evidence="2" type="ORF">EZ444_09385</name>
    <name evidence="3" type="ORF">FBD94_15995</name>
</gene>
<dbReference type="EMBL" id="SJSM01000004">
    <property type="protein sequence ID" value="TCC97059.1"/>
    <property type="molecule type" value="Genomic_DNA"/>
</dbReference>
<dbReference type="Pfam" id="PF13618">
    <property type="entry name" value="Gluconate_2-dh3"/>
    <property type="match status" value="1"/>
</dbReference>
<evidence type="ECO:0000313" key="4">
    <source>
        <dbReference type="Proteomes" id="UP000291117"/>
    </source>
</evidence>
<accession>A0A4R0NA04</accession>
<dbReference type="Proteomes" id="UP000309594">
    <property type="component" value="Unassembled WGS sequence"/>
</dbReference>
<dbReference type="Proteomes" id="UP000291117">
    <property type="component" value="Unassembled WGS sequence"/>
</dbReference>
<evidence type="ECO:0000313" key="2">
    <source>
        <dbReference type="EMBL" id="TCC97059.1"/>
    </source>
</evidence>
<proteinExistence type="predicted"/>